<name>A0A9X6N9Q8_HYPEX</name>
<evidence type="ECO:0000313" key="7">
    <source>
        <dbReference type="EMBL" id="OWA50550.1"/>
    </source>
</evidence>
<dbReference type="Pfam" id="PF00628">
    <property type="entry name" value="PHD"/>
    <property type="match status" value="1"/>
</dbReference>
<dbReference type="InterPro" id="IPR019787">
    <property type="entry name" value="Znf_PHD-finger"/>
</dbReference>
<keyword evidence="8" id="KW-1185">Reference proteome</keyword>
<accession>A0A9X6N9Q8</accession>
<dbReference type="Proteomes" id="UP000192578">
    <property type="component" value="Unassembled WGS sequence"/>
</dbReference>
<dbReference type="Gene3D" id="1.10.150.50">
    <property type="entry name" value="Transcription Factor, Ets-1"/>
    <property type="match status" value="1"/>
</dbReference>
<dbReference type="PROSITE" id="PS50016">
    <property type="entry name" value="ZF_PHD_2"/>
    <property type="match status" value="1"/>
</dbReference>
<feature type="compositionally biased region" description="Basic and acidic residues" evidence="5">
    <location>
        <begin position="256"/>
        <end position="272"/>
    </location>
</feature>
<dbReference type="OrthoDB" id="10658433at2759"/>
<dbReference type="SMART" id="SM00249">
    <property type="entry name" value="PHD"/>
    <property type="match status" value="2"/>
</dbReference>
<evidence type="ECO:0000256" key="4">
    <source>
        <dbReference type="PROSITE-ProRule" id="PRU00146"/>
    </source>
</evidence>
<dbReference type="Gene3D" id="3.30.40.10">
    <property type="entry name" value="Zinc/RING finger domain, C3HC4 (zinc finger)"/>
    <property type="match status" value="1"/>
</dbReference>
<evidence type="ECO:0000256" key="1">
    <source>
        <dbReference type="ARBA" id="ARBA00022723"/>
    </source>
</evidence>
<dbReference type="AlphaFoldDB" id="A0A9X6N9Q8"/>
<feature type="region of interest" description="Disordered" evidence="5">
    <location>
        <begin position="87"/>
        <end position="113"/>
    </location>
</feature>
<keyword evidence="2 4" id="KW-0863">Zinc-finger</keyword>
<dbReference type="InterPro" id="IPR001965">
    <property type="entry name" value="Znf_PHD"/>
</dbReference>
<feature type="compositionally biased region" description="Basic and acidic residues" evidence="5">
    <location>
        <begin position="87"/>
        <end position="102"/>
    </location>
</feature>
<dbReference type="EMBL" id="MTYJ01000195">
    <property type="protein sequence ID" value="OWA50550.1"/>
    <property type="molecule type" value="Genomic_DNA"/>
</dbReference>
<protein>
    <recommendedName>
        <fullName evidence="6">PHD-type domain-containing protein</fullName>
    </recommendedName>
</protein>
<evidence type="ECO:0000256" key="5">
    <source>
        <dbReference type="SAM" id="MobiDB-lite"/>
    </source>
</evidence>
<feature type="region of interest" description="Disordered" evidence="5">
    <location>
        <begin position="1"/>
        <end position="58"/>
    </location>
</feature>
<feature type="compositionally biased region" description="Basic and acidic residues" evidence="5">
    <location>
        <begin position="299"/>
        <end position="309"/>
    </location>
</feature>
<dbReference type="InterPro" id="IPR013083">
    <property type="entry name" value="Znf_RING/FYVE/PHD"/>
</dbReference>
<dbReference type="InterPro" id="IPR011011">
    <property type="entry name" value="Znf_FYVE_PHD"/>
</dbReference>
<comment type="caution">
    <text evidence="7">The sequence shown here is derived from an EMBL/GenBank/DDBJ whole genome shotgun (WGS) entry which is preliminary data.</text>
</comment>
<feature type="compositionally biased region" description="Polar residues" evidence="5">
    <location>
        <begin position="280"/>
        <end position="298"/>
    </location>
</feature>
<dbReference type="SUPFAM" id="SSF47769">
    <property type="entry name" value="SAM/Pointed domain"/>
    <property type="match status" value="1"/>
</dbReference>
<keyword evidence="1" id="KW-0479">Metal-binding</keyword>
<keyword evidence="3" id="KW-0862">Zinc</keyword>
<organism evidence="7 8">
    <name type="scientific">Hypsibius exemplaris</name>
    <name type="common">Freshwater tardigrade</name>
    <dbReference type="NCBI Taxonomy" id="2072580"/>
    <lineage>
        <taxon>Eukaryota</taxon>
        <taxon>Metazoa</taxon>
        <taxon>Ecdysozoa</taxon>
        <taxon>Tardigrada</taxon>
        <taxon>Eutardigrada</taxon>
        <taxon>Parachela</taxon>
        <taxon>Hypsibioidea</taxon>
        <taxon>Hypsibiidae</taxon>
        <taxon>Hypsibius</taxon>
    </lineage>
</organism>
<proteinExistence type="predicted"/>
<dbReference type="GO" id="GO:0008270">
    <property type="term" value="F:zinc ion binding"/>
    <property type="evidence" value="ECO:0007669"/>
    <property type="project" value="UniProtKB-KW"/>
</dbReference>
<evidence type="ECO:0000256" key="3">
    <source>
        <dbReference type="ARBA" id="ARBA00022833"/>
    </source>
</evidence>
<feature type="region of interest" description="Disordered" evidence="5">
    <location>
        <begin position="244"/>
        <end position="314"/>
    </location>
</feature>
<dbReference type="SUPFAM" id="SSF57903">
    <property type="entry name" value="FYVE/PHD zinc finger"/>
    <property type="match status" value="2"/>
</dbReference>
<dbReference type="InterPro" id="IPR013761">
    <property type="entry name" value="SAM/pointed_sf"/>
</dbReference>
<evidence type="ECO:0000256" key="2">
    <source>
        <dbReference type="ARBA" id="ARBA00022771"/>
    </source>
</evidence>
<evidence type="ECO:0000259" key="6">
    <source>
        <dbReference type="PROSITE" id="PS50016"/>
    </source>
</evidence>
<sequence length="473" mass="53350">MESSRKNTRSTRLSAADMSTPMPPTRELSGRKRTRKTMGPDFIEDFFPSSGPRGAVAASSEAIKRAIRASEREKEMKDAAEALEVAEKKAKEREAVERERQENPSPEIDMPFPGFPDPIAIPGGDICQVCRQPDNGDAKEILVHCRGRGCQFEAHFSCLKNGSTTGEFDDDSSANFKCSKCKRCCICGKKKPSEAESRSVCCVGCKRLFHMRCHFPHVTDKEQSDGHWRCTNCSSGKAKEEKVDFSIRKSSRTSVKRRDDSPGQVEHSRDTKYAYAGNESRGSLSSRVPEASRNSLSDSSDRCTEEKSISGKNSSTVPLVPKKVIFKKVMKFPTKQIKRTRENSKEKARARQIARQLDMDVLASTSEGIRTPERERSLSPEINPRFKFLFEDYQNKMVEESELRQDLALWTVEQCAAYFADSLPGLAELILKHELFGSSLMIISREQFSELFPLPLGKHLQYVNAISKWRKCF</sequence>
<evidence type="ECO:0000313" key="8">
    <source>
        <dbReference type="Proteomes" id="UP000192578"/>
    </source>
</evidence>
<gene>
    <name evidence="7" type="ORF">BV898_15062</name>
</gene>
<reference evidence="8" key="1">
    <citation type="submission" date="2017-01" db="EMBL/GenBank/DDBJ databases">
        <title>Comparative genomics of anhydrobiosis in the tardigrade Hypsibius dujardini.</title>
        <authorList>
            <person name="Yoshida Y."/>
            <person name="Koutsovoulos G."/>
            <person name="Laetsch D."/>
            <person name="Stevens L."/>
            <person name="Kumar S."/>
            <person name="Horikawa D."/>
            <person name="Ishino K."/>
            <person name="Komine S."/>
            <person name="Tomita M."/>
            <person name="Blaxter M."/>
            <person name="Arakawa K."/>
        </authorList>
    </citation>
    <scope>NUCLEOTIDE SEQUENCE [LARGE SCALE GENOMIC DNA]</scope>
    <source>
        <strain evidence="8">Z151</strain>
    </source>
</reference>
<feature type="domain" description="PHD-type" evidence="6">
    <location>
        <begin position="181"/>
        <end position="236"/>
    </location>
</feature>